<organism evidence="2 3">
    <name type="scientific">Pseudolactococcus piscium</name>
    <dbReference type="NCBI Taxonomy" id="1364"/>
    <lineage>
        <taxon>Bacteria</taxon>
        <taxon>Bacillati</taxon>
        <taxon>Bacillota</taxon>
        <taxon>Bacilli</taxon>
        <taxon>Lactobacillales</taxon>
        <taxon>Streptococcaceae</taxon>
        <taxon>Pseudolactococcus</taxon>
    </lineage>
</organism>
<proteinExistence type="predicted"/>
<dbReference type="PANTHER" id="PTHR37038">
    <property type="entry name" value="TRANSCRIPTIONAL REGULATOR-RELATED"/>
    <property type="match status" value="1"/>
</dbReference>
<protein>
    <submittedName>
        <fullName evidence="2">Positive transcriptional regulator, MutR family</fullName>
    </submittedName>
</protein>
<dbReference type="InterPro" id="IPR010982">
    <property type="entry name" value="Lambda_DNA-bd_dom_sf"/>
</dbReference>
<reference evidence="2 3" key="1">
    <citation type="submission" date="2014-12" db="EMBL/GenBank/DDBJ databases">
        <title>Draft genome sequences of 10 type strains of Lactococcus.</title>
        <authorList>
            <person name="Sun Z."/>
            <person name="Zhong Z."/>
            <person name="Liu W."/>
            <person name="Zhang W."/>
            <person name="Zhang H."/>
        </authorList>
    </citation>
    <scope>NUCLEOTIDE SEQUENCE [LARGE SCALE GENOMIC DNA]</scope>
    <source>
        <strain evidence="2 3">DSM 6634</strain>
    </source>
</reference>
<dbReference type="PANTHER" id="PTHR37038:SF12">
    <property type="entry name" value="TRANSCRIPTIONAL REGULATOR"/>
    <property type="match status" value="1"/>
</dbReference>
<dbReference type="EMBL" id="JXJW01000007">
    <property type="protein sequence ID" value="PCS07308.1"/>
    <property type="molecule type" value="Genomic_DNA"/>
</dbReference>
<keyword evidence="3" id="KW-1185">Reference proteome</keyword>
<dbReference type="Proteomes" id="UP000218282">
    <property type="component" value="Unassembled WGS sequence"/>
</dbReference>
<evidence type="ECO:0000259" key="1">
    <source>
        <dbReference type="Pfam" id="PF21259"/>
    </source>
</evidence>
<dbReference type="NCBIfam" id="TIGR01716">
    <property type="entry name" value="RGG_Cterm"/>
    <property type="match status" value="1"/>
</dbReference>
<dbReference type="InterPro" id="IPR010057">
    <property type="entry name" value="Transcription_activator_Rgg_C"/>
</dbReference>
<name>A0A2A5S1I7_9LACT</name>
<dbReference type="SUPFAM" id="SSF47413">
    <property type="entry name" value="lambda repressor-like DNA-binding domains"/>
    <property type="match status" value="1"/>
</dbReference>
<dbReference type="Gene3D" id="1.25.40.10">
    <property type="entry name" value="Tetratricopeptide repeat domain"/>
    <property type="match status" value="1"/>
</dbReference>
<sequence>MLDFKNLGSHYKKVRKSRGYTLGDISSDYLNKSQLSRFENGTQMLLVDGFMHAIKGLNMTISEFFLTIGNFEAGSLHTFGEKLQELINDQNIEGLNELIVRNPRTNEKKIFNIKVKCAIRELSGRNLITDEERHFIDGYLTNREEWTAFDIDVFGMCLESLDSELVFQLGMQLVKKDKFRMLPYNDHIAKRTLVNIYVYMVLHGRFLYAEKIESELNILLNSMDTEERIAIYIFKKIAKFRKENTPELLKLF</sequence>
<feature type="domain" description="HTH-type transcriptional regulator Rgg C-terminal" evidence="1">
    <location>
        <begin position="104"/>
        <end position="245"/>
    </location>
</feature>
<dbReference type="Pfam" id="PF21259">
    <property type="entry name" value="Rgg_C"/>
    <property type="match status" value="1"/>
</dbReference>
<gene>
    <name evidence="2" type="ORF">RU86_GL002083</name>
</gene>
<dbReference type="InterPro" id="IPR053163">
    <property type="entry name" value="HTH-type_regulator_Rgg"/>
</dbReference>
<dbReference type="InterPro" id="IPR011990">
    <property type="entry name" value="TPR-like_helical_dom_sf"/>
</dbReference>
<evidence type="ECO:0000313" key="2">
    <source>
        <dbReference type="EMBL" id="PCS07308.1"/>
    </source>
</evidence>
<comment type="caution">
    <text evidence="2">The sequence shown here is derived from an EMBL/GenBank/DDBJ whole genome shotgun (WGS) entry which is preliminary data.</text>
</comment>
<evidence type="ECO:0000313" key="3">
    <source>
        <dbReference type="Proteomes" id="UP000218282"/>
    </source>
</evidence>
<dbReference type="GO" id="GO:0003677">
    <property type="term" value="F:DNA binding"/>
    <property type="evidence" value="ECO:0007669"/>
    <property type="project" value="InterPro"/>
</dbReference>
<dbReference type="AlphaFoldDB" id="A0A2A5S1I7"/>
<dbReference type="RefSeq" id="WP_096814271.1">
    <property type="nucleotide sequence ID" value="NZ_JXJW01000007.1"/>
</dbReference>
<accession>A0A2A5S1I7</accession>